<organism evidence="2 3">
    <name type="scientific">Escallonia herrerae</name>
    <dbReference type="NCBI Taxonomy" id="1293975"/>
    <lineage>
        <taxon>Eukaryota</taxon>
        <taxon>Viridiplantae</taxon>
        <taxon>Streptophyta</taxon>
        <taxon>Embryophyta</taxon>
        <taxon>Tracheophyta</taxon>
        <taxon>Spermatophyta</taxon>
        <taxon>Magnoliopsida</taxon>
        <taxon>eudicotyledons</taxon>
        <taxon>Gunneridae</taxon>
        <taxon>Pentapetalae</taxon>
        <taxon>asterids</taxon>
        <taxon>campanulids</taxon>
        <taxon>Escalloniales</taxon>
        <taxon>Escalloniaceae</taxon>
        <taxon>Escallonia</taxon>
    </lineage>
</organism>
<evidence type="ECO:0000256" key="1">
    <source>
        <dbReference type="SAM" id="MobiDB-lite"/>
    </source>
</evidence>
<accession>A0AA88VDK5</accession>
<sequence length="212" mass="23653">MLRCSNSKPSASCISRARWHAQTLYTSPHDAKSLHSSPSNPHQPNSLLLEYKHNPLKKVDPVAGLMTSACISSCVEDVARAPVRATYVNLYKWPESDAEFVRSVSSDGRRDINSPNHPRVVDSISCRQLYLRSYTFSRKESMPEKTRKCFGRVRERVAVSRRKRKPSGGRGGCGGRRKCVLIRKAKEVSCAAFASIFRRLLLCTSKVDVAAG</sequence>
<dbReference type="AlphaFoldDB" id="A0AA88VDK5"/>
<dbReference type="PANTHER" id="PTHR35304:SF1">
    <property type="entry name" value="OS05G0120300 PROTEIN"/>
    <property type="match status" value="1"/>
</dbReference>
<proteinExistence type="predicted"/>
<evidence type="ECO:0000313" key="3">
    <source>
        <dbReference type="Proteomes" id="UP001188597"/>
    </source>
</evidence>
<keyword evidence="3" id="KW-1185">Reference proteome</keyword>
<comment type="caution">
    <text evidence="2">The sequence shown here is derived from an EMBL/GenBank/DDBJ whole genome shotgun (WGS) entry which is preliminary data.</text>
</comment>
<dbReference type="PANTHER" id="PTHR35304">
    <property type="entry name" value="OS05G0120300 PROTEIN-RELATED"/>
    <property type="match status" value="1"/>
</dbReference>
<name>A0AA88VDK5_9ASTE</name>
<evidence type="ECO:0000313" key="2">
    <source>
        <dbReference type="EMBL" id="KAK3006831.1"/>
    </source>
</evidence>
<feature type="compositionally biased region" description="Low complexity" evidence="1">
    <location>
        <begin position="34"/>
        <end position="47"/>
    </location>
</feature>
<protein>
    <submittedName>
        <fullName evidence="2">Uncharacterized protein</fullName>
    </submittedName>
</protein>
<dbReference type="Proteomes" id="UP001188597">
    <property type="component" value="Unassembled WGS sequence"/>
</dbReference>
<reference evidence="2" key="1">
    <citation type="submission" date="2022-12" db="EMBL/GenBank/DDBJ databases">
        <title>Draft genome assemblies for two species of Escallonia (Escalloniales).</title>
        <authorList>
            <person name="Chanderbali A."/>
            <person name="Dervinis C."/>
            <person name="Anghel I."/>
            <person name="Soltis D."/>
            <person name="Soltis P."/>
            <person name="Zapata F."/>
        </authorList>
    </citation>
    <scope>NUCLEOTIDE SEQUENCE</scope>
    <source>
        <strain evidence="2">UCBG64.0493</strain>
        <tissue evidence="2">Leaf</tissue>
    </source>
</reference>
<feature type="region of interest" description="Disordered" evidence="1">
    <location>
        <begin position="28"/>
        <end position="47"/>
    </location>
</feature>
<dbReference type="EMBL" id="JAVXUP010001943">
    <property type="protein sequence ID" value="KAK3006831.1"/>
    <property type="molecule type" value="Genomic_DNA"/>
</dbReference>
<gene>
    <name evidence="2" type="ORF">RJ639_015525</name>
</gene>